<feature type="compositionally biased region" description="Pro residues" evidence="1">
    <location>
        <begin position="105"/>
        <end position="118"/>
    </location>
</feature>
<evidence type="ECO:0000313" key="2">
    <source>
        <dbReference type="EMBL" id="KAJ7353688.1"/>
    </source>
</evidence>
<comment type="caution">
    <text evidence="2">The sequence shown here is derived from an EMBL/GenBank/DDBJ whole genome shotgun (WGS) entry which is preliminary data.</text>
</comment>
<gene>
    <name evidence="2" type="ORF">DFH08DRAFT_857496</name>
</gene>
<sequence length="223" mass="24297">MNFLIWMQWHVLNHLPFPTTKPAEMPTFAEMRDKATKAKDATVKKAVDTKDRHSSVPLKNTNWDPYSKNPPPPPPPRANKFTKPTPQPSFAPPPQRGGPSAGSPAPSPSPRSGPPPIVRPGAAASGPPPIVRATRPSLSSTSSSTPPPPPVRAPVLSRFRQPEPEEDEVPAAAPPPVRRFGARTTPEKEIDWANLSAEDKEVFFGWLDEFFSRHLNRPIGVGA</sequence>
<dbReference type="AlphaFoldDB" id="A0AAD7AAW6"/>
<feature type="compositionally biased region" description="Low complexity" evidence="1">
    <location>
        <begin position="132"/>
        <end position="144"/>
    </location>
</feature>
<feature type="compositionally biased region" description="Pro residues" evidence="1">
    <location>
        <begin position="68"/>
        <end position="77"/>
    </location>
</feature>
<organism evidence="2 3">
    <name type="scientific">Mycena albidolilacea</name>
    <dbReference type="NCBI Taxonomy" id="1033008"/>
    <lineage>
        <taxon>Eukaryota</taxon>
        <taxon>Fungi</taxon>
        <taxon>Dikarya</taxon>
        <taxon>Basidiomycota</taxon>
        <taxon>Agaricomycotina</taxon>
        <taxon>Agaricomycetes</taxon>
        <taxon>Agaricomycetidae</taxon>
        <taxon>Agaricales</taxon>
        <taxon>Marasmiineae</taxon>
        <taxon>Mycenaceae</taxon>
        <taxon>Mycena</taxon>
    </lineage>
</organism>
<name>A0AAD7AAW6_9AGAR</name>
<feature type="region of interest" description="Disordered" evidence="1">
    <location>
        <begin position="33"/>
        <end position="185"/>
    </location>
</feature>
<feature type="compositionally biased region" description="Pro residues" evidence="1">
    <location>
        <begin position="85"/>
        <end position="96"/>
    </location>
</feature>
<evidence type="ECO:0000256" key="1">
    <source>
        <dbReference type="SAM" id="MobiDB-lite"/>
    </source>
</evidence>
<evidence type="ECO:0000313" key="3">
    <source>
        <dbReference type="Proteomes" id="UP001218218"/>
    </source>
</evidence>
<protein>
    <submittedName>
        <fullName evidence="2">Proline-rich protein</fullName>
    </submittedName>
</protein>
<reference evidence="2" key="1">
    <citation type="submission" date="2023-03" db="EMBL/GenBank/DDBJ databases">
        <title>Massive genome expansion in bonnet fungi (Mycena s.s.) driven by repeated elements and novel gene families across ecological guilds.</title>
        <authorList>
            <consortium name="Lawrence Berkeley National Laboratory"/>
            <person name="Harder C.B."/>
            <person name="Miyauchi S."/>
            <person name="Viragh M."/>
            <person name="Kuo A."/>
            <person name="Thoen E."/>
            <person name="Andreopoulos B."/>
            <person name="Lu D."/>
            <person name="Skrede I."/>
            <person name="Drula E."/>
            <person name="Henrissat B."/>
            <person name="Morin E."/>
            <person name="Kohler A."/>
            <person name="Barry K."/>
            <person name="LaButti K."/>
            <person name="Morin E."/>
            <person name="Salamov A."/>
            <person name="Lipzen A."/>
            <person name="Mereny Z."/>
            <person name="Hegedus B."/>
            <person name="Baldrian P."/>
            <person name="Stursova M."/>
            <person name="Weitz H."/>
            <person name="Taylor A."/>
            <person name="Grigoriev I.V."/>
            <person name="Nagy L.G."/>
            <person name="Martin F."/>
            <person name="Kauserud H."/>
        </authorList>
    </citation>
    <scope>NUCLEOTIDE SEQUENCE</scope>
    <source>
        <strain evidence="2">CBHHK002</strain>
    </source>
</reference>
<dbReference type="EMBL" id="JARIHO010000011">
    <property type="protein sequence ID" value="KAJ7353688.1"/>
    <property type="molecule type" value="Genomic_DNA"/>
</dbReference>
<accession>A0AAD7AAW6</accession>
<proteinExistence type="predicted"/>
<keyword evidence="3" id="KW-1185">Reference proteome</keyword>
<feature type="compositionally biased region" description="Basic and acidic residues" evidence="1">
    <location>
        <begin position="33"/>
        <end position="54"/>
    </location>
</feature>
<dbReference type="Proteomes" id="UP001218218">
    <property type="component" value="Unassembled WGS sequence"/>
</dbReference>